<dbReference type="RefSeq" id="WP_183415954.1">
    <property type="nucleotide sequence ID" value="NZ_JACHXA010000003.1"/>
</dbReference>
<sequence>MLKRVTFEPGAVLCREGEPADVAYFLERGEVDLTAFGDTHKIFSGDVCGEAALLGSSYHATAVAVSEVEALSASREDLLQIIYTDPQKAELFFDCVIRKVAALYRTLDRLKNEQTQPAAQEDRLVG</sequence>
<accession>A0A839SW15</accession>
<dbReference type="InterPro" id="IPR014710">
    <property type="entry name" value="RmlC-like_jellyroll"/>
</dbReference>
<dbReference type="InterPro" id="IPR000595">
    <property type="entry name" value="cNMP-bd_dom"/>
</dbReference>
<dbReference type="GO" id="GO:0005829">
    <property type="term" value="C:cytosol"/>
    <property type="evidence" value="ECO:0007669"/>
    <property type="project" value="TreeGrafter"/>
</dbReference>
<dbReference type="PANTHER" id="PTHR24567">
    <property type="entry name" value="CRP FAMILY TRANSCRIPTIONAL REGULATORY PROTEIN"/>
    <property type="match status" value="1"/>
</dbReference>
<name>A0A839SW15_9PROT</name>
<feature type="domain" description="Cyclic nucleotide-binding" evidence="1">
    <location>
        <begin position="1"/>
        <end position="99"/>
    </location>
</feature>
<dbReference type="AlphaFoldDB" id="A0A839SW15"/>
<organism evidence="2 3">
    <name type="scientific">Limibacillus halophilus</name>
    <dbReference type="NCBI Taxonomy" id="1579333"/>
    <lineage>
        <taxon>Bacteria</taxon>
        <taxon>Pseudomonadati</taxon>
        <taxon>Pseudomonadota</taxon>
        <taxon>Alphaproteobacteria</taxon>
        <taxon>Rhodospirillales</taxon>
        <taxon>Rhodovibrionaceae</taxon>
        <taxon>Limibacillus</taxon>
    </lineage>
</organism>
<dbReference type="InterPro" id="IPR050397">
    <property type="entry name" value="Env_Response_Regulators"/>
</dbReference>
<dbReference type="InterPro" id="IPR018490">
    <property type="entry name" value="cNMP-bd_dom_sf"/>
</dbReference>
<evidence type="ECO:0000313" key="2">
    <source>
        <dbReference type="EMBL" id="MBB3065155.1"/>
    </source>
</evidence>
<dbReference type="Proteomes" id="UP000581135">
    <property type="component" value="Unassembled WGS sequence"/>
</dbReference>
<evidence type="ECO:0000259" key="1">
    <source>
        <dbReference type="PROSITE" id="PS50042"/>
    </source>
</evidence>
<dbReference type="CDD" id="cd00038">
    <property type="entry name" value="CAP_ED"/>
    <property type="match status" value="1"/>
</dbReference>
<evidence type="ECO:0000313" key="3">
    <source>
        <dbReference type="Proteomes" id="UP000581135"/>
    </source>
</evidence>
<comment type="caution">
    <text evidence="2">The sequence shown here is derived from an EMBL/GenBank/DDBJ whole genome shotgun (WGS) entry which is preliminary data.</text>
</comment>
<dbReference type="PANTHER" id="PTHR24567:SF74">
    <property type="entry name" value="HTH-TYPE TRANSCRIPTIONAL REGULATOR ARCR"/>
    <property type="match status" value="1"/>
</dbReference>
<proteinExistence type="predicted"/>
<dbReference type="EMBL" id="JACHXA010000003">
    <property type="protein sequence ID" value="MBB3065155.1"/>
    <property type="molecule type" value="Genomic_DNA"/>
</dbReference>
<keyword evidence="3" id="KW-1185">Reference proteome</keyword>
<dbReference type="SMART" id="SM00100">
    <property type="entry name" value="cNMP"/>
    <property type="match status" value="1"/>
</dbReference>
<dbReference type="Pfam" id="PF00027">
    <property type="entry name" value="cNMP_binding"/>
    <property type="match status" value="1"/>
</dbReference>
<dbReference type="GO" id="GO:0003700">
    <property type="term" value="F:DNA-binding transcription factor activity"/>
    <property type="evidence" value="ECO:0007669"/>
    <property type="project" value="TreeGrafter"/>
</dbReference>
<dbReference type="PROSITE" id="PS50042">
    <property type="entry name" value="CNMP_BINDING_3"/>
    <property type="match status" value="1"/>
</dbReference>
<reference evidence="2 3" key="1">
    <citation type="submission" date="2020-08" db="EMBL/GenBank/DDBJ databases">
        <title>Genomic Encyclopedia of Type Strains, Phase III (KMG-III): the genomes of soil and plant-associated and newly described type strains.</title>
        <authorList>
            <person name="Whitman W."/>
        </authorList>
    </citation>
    <scope>NUCLEOTIDE SEQUENCE [LARGE SCALE GENOMIC DNA]</scope>
    <source>
        <strain evidence="2 3">CECT 8803</strain>
    </source>
</reference>
<dbReference type="Gene3D" id="2.60.120.10">
    <property type="entry name" value="Jelly Rolls"/>
    <property type="match status" value="1"/>
</dbReference>
<gene>
    <name evidence="2" type="ORF">FHR98_001434</name>
</gene>
<protein>
    <submittedName>
        <fullName evidence="2">CRP-like cAMP-binding protein</fullName>
    </submittedName>
</protein>
<dbReference type="SUPFAM" id="SSF51206">
    <property type="entry name" value="cAMP-binding domain-like"/>
    <property type="match status" value="1"/>
</dbReference>